<name>A0ABT3YXB2_9PSED</name>
<dbReference type="EMBL" id="JANIGP010000014">
    <property type="protein sequence ID" value="MCY0110146.1"/>
    <property type="molecule type" value="Genomic_DNA"/>
</dbReference>
<protein>
    <submittedName>
        <fullName evidence="2">Uncharacterized protein</fullName>
    </submittedName>
</protein>
<organism evidence="2 3">
    <name type="scientific">Pseudomonas monsensis</name>
    <dbReference type="NCBI Taxonomy" id="2745509"/>
    <lineage>
        <taxon>Bacteria</taxon>
        <taxon>Pseudomonadati</taxon>
        <taxon>Pseudomonadota</taxon>
        <taxon>Gammaproteobacteria</taxon>
        <taxon>Pseudomonadales</taxon>
        <taxon>Pseudomonadaceae</taxon>
        <taxon>Pseudomonas</taxon>
    </lineage>
</organism>
<keyword evidence="3" id="KW-1185">Reference proteome</keyword>
<feature type="region of interest" description="Disordered" evidence="1">
    <location>
        <begin position="38"/>
        <end position="57"/>
    </location>
</feature>
<evidence type="ECO:0000313" key="2">
    <source>
        <dbReference type="EMBL" id="MCY0110146.1"/>
    </source>
</evidence>
<feature type="region of interest" description="Disordered" evidence="1">
    <location>
        <begin position="1"/>
        <end position="25"/>
    </location>
</feature>
<sequence length="57" mass="6025">MKNLVESKAPDVKSTNSKRCSGELSEKELRRITEALAKPASEEPGGVLAGASFTFAS</sequence>
<comment type="caution">
    <text evidence="2">The sequence shown here is derived from an EMBL/GenBank/DDBJ whole genome shotgun (WGS) entry which is preliminary data.</text>
</comment>
<reference evidence="2 3" key="1">
    <citation type="submission" date="2022-07" db="EMBL/GenBank/DDBJ databases">
        <title>Characterization of plant growth promoting rhizobacteria (PGPR) for use as bioinoculants in agriculture.</title>
        <authorList>
            <person name="Hassen A.I."/>
            <person name="Pierneef R."/>
        </authorList>
    </citation>
    <scope>NUCLEOTIDE SEQUENCE [LARGE SCALE GENOMIC DNA]</scope>
    <source>
        <strain evidence="2 3">SARCC-3054</strain>
    </source>
</reference>
<proteinExistence type="predicted"/>
<gene>
    <name evidence="2" type="ORF">NQF78_17720</name>
</gene>
<accession>A0ABT3YXB2</accession>
<dbReference type="RefSeq" id="WP_185015791.1">
    <property type="nucleotide sequence ID" value="NZ_CP077087.1"/>
</dbReference>
<evidence type="ECO:0000256" key="1">
    <source>
        <dbReference type="SAM" id="MobiDB-lite"/>
    </source>
</evidence>
<dbReference type="Proteomes" id="UP001207830">
    <property type="component" value="Unassembled WGS sequence"/>
</dbReference>
<evidence type="ECO:0000313" key="3">
    <source>
        <dbReference type="Proteomes" id="UP001207830"/>
    </source>
</evidence>